<dbReference type="Gene3D" id="3.40.30.10">
    <property type="entry name" value="Glutaredoxin"/>
    <property type="match status" value="1"/>
</dbReference>
<dbReference type="CDD" id="cd03034">
    <property type="entry name" value="ArsC_ArsC"/>
    <property type="match status" value="1"/>
</dbReference>
<name>A0ABR5G5L0_9ENTR</name>
<evidence type="ECO:0000256" key="6">
    <source>
        <dbReference type="ARBA" id="ARBA00041755"/>
    </source>
</evidence>
<evidence type="ECO:0000256" key="1">
    <source>
        <dbReference type="ARBA" id="ARBA00007198"/>
    </source>
</evidence>
<reference evidence="8 9" key="1">
    <citation type="submission" date="2015-06" db="EMBL/GenBank/DDBJ databases">
        <title>The Genome Sequence of None.</title>
        <authorList>
            <consortium name="The Broad Institute Genomics Platform"/>
            <consortium name="The Broad Institute Genome Sequencing Center for Infectious Disease"/>
            <person name="Earl A.M."/>
            <person name="Onderdonk A.B."/>
            <person name="Kirby J."/>
            <person name="Ferraro M.J."/>
            <person name="Huang S."/>
            <person name="Spencer M."/>
            <person name="Fodor A."/>
            <person name="Hooper D."/>
            <person name="Dekker J."/>
            <person name="O'Brien T."/>
            <person name="Quan V."/>
            <person name="Gombosev A."/>
            <person name="Delaney M."/>
            <person name="DuBois A."/>
            <person name="Ernst C."/>
            <person name="Kim D.S."/>
            <person name="Rossman W."/>
            <person name="Gohs F."/>
            <person name="Petruso H."/>
            <person name="Nozar T."/>
            <person name="Mougeot F."/>
            <person name="Manson-McGuire A."/>
            <person name="Young S."/>
            <person name="Abouelleil A."/>
            <person name="Cao P."/>
            <person name="Chapman S.B."/>
            <person name="Griggs A."/>
            <person name="Priest M."/>
            <person name="Shea T."/>
            <person name="Wortman I."/>
            <person name="Wortman J.R."/>
            <person name="Nusbaum C."/>
            <person name="Birren B."/>
        </authorList>
    </citation>
    <scope>NUCLEOTIDE SEQUENCE [LARGE SCALE GENOMIC DNA]</scope>
    <source>
        <strain evidence="8 9">MGH87</strain>
    </source>
</reference>
<evidence type="ECO:0000313" key="8">
    <source>
        <dbReference type="EMBL" id="KLY22805.1"/>
    </source>
</evidence>
<accession>A0ABR5G5L0</accession>
<comment type="caution">
    <text evidence="8">The sequence shown here is derived from an EMBL/GenBank/DDBJ whole genome shotgun (WGS) entry which is preliminary data.</text>
</comment>
<keyword evidence="9" id="KW-1185">Reference proteome</keyword>
<dbReference type="InterPro" id="IPR036249">
    <property type="entry name" value="Thioredoxin-like_sf"/>
</dbReference>
<comment type="similarity">
    <text evidence="1 7">Belongs to the ArsC family.</text>
</comment>
<dbReference type="EMBL" id="LEUS01000033">
    <property type="protein sequence ID" value="KLY22805.1"/>
    <property type="molecule type" value="Genomic_DNA"/>
</dbReference>
<dbReference type="PANTHER" id="PTHR30041">
    <property type="entry name" value="ARSENATE REDUCTASE"/>
    <property type="match status" value="1"/>
</dbReference>
<dbReference type="Pfam" id="PF03960">
    <property type="entry name" value="ArsC"/>
    <property type="match status" value="1"/>
</dbReference>
<evidence type="ECO:0000313" key="9">
    <source>
        <dbReference type="Proteomes" id="UP000036305"/>
    </source>
</evidence>
<proteinExistence type="inferred from homology"/>
<dbReference type="PROSITE" id="PS51353">
    <property type="entry name" value="ARSC"/>
    <property type="match status" value="1"/>
</dbReference>
<evidence type="ECO:0000256" key="5">
    <source>
        <dbReference type="ARBA" id="ARBA00039879"/>
    </source>
</evidence>
<gene>
    <name evidence="8" type="ORF">SK91_06092</name>
</gene>
<evidence type="ECO:0000256" key="7">
    <source>
        <dbReference type="PROSITE-ProRule" id="PRU01282"/>
    </source>
</evidence>
<dbReference type="NCBIfam" id="NF007456">
    <property type="entry name" value="PRK10026.1"/>
    <property type="match status" value="1"/>
</dbReference>
<keyword evidence="3" id="KW-0560">Oxidoreductase</keyword>
<sequence length="165" mass="18079">MTDITIYHNPACGTSRNTLALIRNSGAEPTVILYLETPPSRDELKKLIADMGIGVRDLLRKNTEPYEQLGLAEDRFSNDELLDAMLAHPILINRPVVVTPLGTKLCRPSEVVLDILPDPQQGAFTKEDGEAVIDGVVSENGIYGHSRFCNTDFDDKLACLNLSGV</sequence>
<protein>
    <recommendedName>
        <fullName evidence="5">Arsenate reductase</fullName>
        <ecNumber evidence="4">1.20.4.1</ecNumber>
    </recommendedName>
    <alternativeName>
        <fullName evidence="6">Arsenical pump modifier</fullName>
    </alternativeName>
</protein>
<dbReference type="EC" id="1.20.4.1" evidence="4"/>
<evidence type="ECO:0000256" key="4">
    <source>
        <dbReference type="ARBA" id="ARBA00038969"/>
    </source>
</evidence>
<organism evidence="8 9">
    <name type="scientific">Klebsiella michiganensis</name>
    <dbReference type="NCBI Taxonomy" id="1134687"/>
    <lineage>
        <taxon>Bacteria</taxon>
        <taxon>Pseudomonadati</taxon>
        <taxon>Pseudomonadota</taxon>
        <taxon>Gammaproteobacteria</taxon>
        <taxon>Enterobacterales</taxon>
        <taxon>Enterobacteriaceae</taxon>
        <taxon>Klebsiella/Raoultella group</taxon>
        <taxon>Klebsiella</taxon>
    </lineage>
</organism>
<dbReference type="InterPro" id="IPR006660">
    <property type="entry name" value="Arsenate_reductase-like"/>
</dbReference>
<evidence type="ECO:0000256" key="2">
    <source>
        <dbReference type="ARBA" id="ARBA00022849"/>
    </source>
</evidence>
<keyword evidence="2" id="KW-0059">Arsenical resistance</keyword>
<dbReference type="InterPro" id="IPR006659">
    <property type="entry name" value="Arsenate_reductase"/>
</dbReference>
<evidence type="ECO:0000256" key="3">
    <source>
        <dbReference type="ARBA" id="ARBA00023002"/>
    </source>
</evidence>
<dbReference type="NCBIfam" id="TIGR00014">
    <property type="entry name" value="arsC"/>
    <property type="match status" value="1"/>
</dbReference>
<dbReference type="Proteomes" id="UP000036305">
    <property type="component" value="Unassembled WGS sequence"/>
</dbReference>
<dbReference type="SUPFAM" id="SSF52833">
    <property type="entry name" value="Thioredoxin-like"/>
    <property type="match status" value="1"/>
</dbReference>
<dbReference type="PANTHER" id="PTHR30041:SF5">
    <property type="entry name" value="ARSENATE REDUCTASE-RELATED"/>
    <property type="match status" value="1"/>
</dbReference>